<reference evidence="1 2" key="1">
    <citation type="journal article" date="2019" name="Int. J. Syst. Evol. Microbiol.">
        <title>The Global Catalogue of Microorganisms (GCM) 10K type strain sequencing project: providing services to taxonomists for standard genome sequencing and annotation.</title>
        <authorList>
            <consortium name="The Broad Institute Genomics Platform"/>
            <consortium name="The Broad Institute Genome Sequencing Center for Infectious Disease"/>
            <person name="Wu L."/>
            <person name="Ma J."/>
        </authorList>
    </citation>
    <scope>NUCLEOTIDE SEQUENCE [LARGE SCALE GENOMIC DNA]</scope>
    <source>
        <strain evidence="1 2">JCM 15628</strain>
    </source>
</reference>
<accession>A0ABN2RMZ2</accession>
<comment type="caution">
    <text evidence="1">The sequence shown here is derived from an EMBL/GenBank/DDBJ whole genome shotgun (WGS) entry which is preliminary data.</text>
</comment>
<evidence type="ECO:0000313" key="1">
    <source>
        <dbReference type="EMBL" id="GAA1971913.1"/>
    </source>
</evidence>
<dbReference type="EMBL" id="BAAAPU010000003">
    <property type="protein sequence ID" value="GAA1971913.1"/>
    <property type="molecule type" value="Genomic_DNA"/>
</dbReference>
<organism evidence="1 2">
    <name type="scientific">Terrabacter lapilli</name>
    <dbReference type="NCBI Taxonomy" id="436231"/>
    <lineage>
        <taxon>Bacteria</taxon>
        <taxon>Bacillati</taxon>
        <taxon>Actinomycetota</taxon>
        <taxon>Actinomycetes</taxon>
        <taxon>Micrococcales</taxon>
        <taxon>Intrasporangiaceae</taxon>
        <taxon>Terrabacter</taxon>
    </lineage>
</organism>
<protein>
    <submittedName>
        <fullName evidence="1">Uncharacterized protein</fullName>
    </submittedName>
</protein>
<gene>
    <name evidence="1" type="ORF">GCM10009817_10010</name>
</gene>
<evidence type="ECO:0000313" key="2">
    <source>
        <dbReference type="Proteomes" id="UP001500013"/>
    </source>
</evidence>
<proteinExistence type="predicted"/>
<sequence>MTAYSTLVRATHVLTNAAWFGGSLAGAAALNPAASKGDDARERAQIADEGWRRWGPLQGASIGLHLLSGIAILADNRRRVLEHRPTAAAVVLKTALTGAAVLVSAEAYRSGAELGDALERAESDPSARSKARRLTQRMSRLQWATPAATAGLLVLDAYLGEQQRGVAGLLDPPSRLVSRLRRRG</sequence>
<dbReference type="RefSeq" id="WP_344059020.1">
    <property type="nucleotide sequence ID" value="NZ_BAAAPU010000003.1"/>
</dbReference>
<name>A0ABN2RMZ2_9MICO</name>
<dbReference type="Proteomes" id="UP001500013">
    <property type="component" value="Unassembled WGS sequence"/>
</dbReference>
<keyword evidence="2" id="KW-1185">Reference proteome</keyword>